<keyword evidence="4 19" id="KW-0436">Ligase</keyword>
<keyword evidence="9 19" id="KW-0227">DNA damage</keyword>
<comment type="cofactor">
    <cofactor evidence="1">
        <name>Mg(2+)</name>
        <dbReference type="ChEBI" id="CHEBI:18420"/>
    </cofactor>
</comment>
<dbReference type="Gene3D" id="3.30.1740.10">
    <property type="entry name" value="Zinc finger, PARP-type"/>
    <property type="match status" value="1"/>
</dbReference>
<keyword evidence="17" id="KW-0131">Cell cycle</keyword>
<dbReference type="PANTHER" id="PTHR45674">
    <property type="entry name" value="DNA LIGASE 1/3 FAMILY MEMBER"/>
    <property type="match status" value="1"/>
</dbReference>
<dbReference type="PROSITE" id="PS50064">
    <property type="entry name" value="ZF_PARP_2"/>
    <property type="match status" value="1"/>
</dbReference>
<dbReference type="Gene3D" id="3.30.1490.70">
    <property type="match status" value="1"/>
</dbReference>
<dbReference type="EC" id="6.5.1.1" evidence="19"/>
<dbReference type="InterPro" id="IPR012308">
    <property type="entry name" value="DNA_ligase_ATP-dep_N"/>
</dbReference>
<dbReference type="SUPFAM" id="SSF56091">
    <property type="entry name" value="DNA ligase/mRNA capping enzyme, catalytic domain"/>
    <property type="match status" value="1"/>
</dbReference>
<keyword evidence="24" id="KW-1185">Reference proteome</keyword>
<keyword evidence="12 19" id="KW-0067">ATP-binding</keyword>
<dbReference type="PROSITE" id="PS50160">
    <property type="entry name" value="DNA_LIGASE_A3"/>
    <property type="match status" value="1"/>
</dbReference>
<dbReference type="GO" id="GO:0005524">
    <property type="term" value="F:ATP binding"/>
    <property type="evidence" value="ECO:0007669"/>
    <property type="project" value="UniProtKB-KW"/>
</dbReference>
<evidence type="ECO:0000313" key="25">
    <source>
        <dbReference type="WBParaSite" id="MBELARI_LOCUS19094"/>
    </source>
</evidence>
<evidence type="ECO:0000256" key="11">
    <source>
        <dbReference type="ARBA" id="ARBA00022833"/>
    </source>
</evidence>
<feature type="region of interest" description="Disordered" evidence="21">
    <location>
        <begin position="717"/>
        <end position="797"/>
    </location>
</feature>
<dbReference type="InterPro" id="IPR012310">
    <property type="entry name" value="DNA_ligase_ATP-dep_cent"/>
</dbReference>
<dbReference type="GO" id="GO:0003677">
    <property type="term" value="F:DNA binding"/>
    <property type="evidence" value="ECO:0007669"/>
    <property type="project" value="InterPro"/>
</dbReference>
<keyword evidence="15 19" id="KW-0234">DNA repair</keyword>
<dbReference type="Pfam" id="PF04679">
    <property type="entry name" value="DNA_ligase_A_C"/>
    <property type="match status" value="1"/>
</dbReference>
<dbReference type="GO" id="GO:0051301">
    <property type="term" value="P:cell division"/>
    <property type="evidence" value="ECO:0007669"/>
    <property type="project" value="UniProtKB-KW"/>
</dbReference>
<dbReference type="InterPro" id="IPR036957">
    <property type="entry name" value="Znf_PARP_sf"/>
</dbReference>
<evidence type="ECO:0000256" key="19">
    <source>
        <dbReference type="RuleBase" id="RU000617"/>
    </source>
</evidence>
<dbReference type="NCBIfam" id="TIGR00574">
    <property type="entry name" value="dnl1"/>
    <property type="match status" value="1"/>
</dbReference>
<dbReference type="GO" id="GO:0006310">
    <property type="term" value="P:DNA recombination"/>
    <property type="evidence" value="ECO:0007669"/>
    <property type="project" value="UniProtKB-KW"/>
</dbReference>
<evidence type="ECO:0000256" key="7">
    <source>
        <dbReference type="ARBA" id="ARBA00022723"/>
    </source>
</evidence>
<keyword evidence="5" id="KW-0132">Cell division</keyword>
<evidence type="ECO:0000256" key="10">
    <source>
        <dbReference type="ARBA" id="ARBA00022771"/>
    </source>
</evidence>
<feature type="domain" description="ATP-dependent DNA ligase family profile" evidence="23">
    <location>
        <begin position="437"/>
        <end position="573"/>
    </location>
</feature>
<keyword evidence="7" id="KW-0479">Metal-binding</keyword>
<feature type="compositionally biased region" description="Polar residues" evidence="21">
    <location>
        <begin position="737"/>
        <end position="748"/>
    </location>
</feature>
<dbReference type="SUPFAM" id="SSF50249">
    <property type="entry name" value="Nucleic acid-binding proteins"/>
    <property type="match status" value="1"/>
</dbReference>
<dbReference type="PROSITE" id="PS00333">
    <property type="entry name" value="DNA_LIGASE_A2"/>
    <property type="match status" value="1"/>
</dbReference>
<name>A0AAF3J6E8_9BILA</name>
<keyword evidence="10" id="KW-0863">Zinc-finger</keyword>
<evidence type="ECO:0000256" key="12">
    <source>
        <dbReference type="ARBA" id="ARBA00022840"/>
    </source>
</evidence>
<dbReference type="SMART" id="SM01336">
    <property type="entry name" value="zf-PARP"/>
    <property type="match status" value="1"/>
</dbReference>
<dbReference type="Pfam" id="PF04675">
    <property type="entry name" value="DNA_ligase_A_N"/>
    <property type="match status" value="1"/>
</dbReference>
<keyword evidence="16" id="KW-0539">Nucleus</keyword>
<dbReference type="InterPro" id="IPR000977">
    <property type="entry name" value="DNA_ligase_ATP-dep"/>
</dbReference>
<feature type="domain" description="PARP-type" evidence="22">
    <location>
        <begin position="14"/>
        <end position="100"/>
    </location>
</feature>
<evidence type="ECO:0000256" key="21">
    <source>
        <dbReference type="SAM" id="MobiDB-lite"/>
    </source>
</evidence>
<dbReference type="FunFam" id="2.40.50.140:FF:000085">
    <property type="entry name" value="DNA ligase"/>
    <property type="match status" value="1"/>
</dbReference>
<dbReference type="SUPFAM" id="SSF117018">
    <property type="entry name" value="ATP-dependent DNA ligase DNA-binding domain"/>
    <property type="match status" value="1"/>
</dbReference>
<evidence type="ECO:0000313" key="24">
    <source>
        <dbReference type="Proteomes" id="UP000887575"/>
    </source>
</evidence>
<dbReference type="GO" id="GO:0003910">
    <property type="term" value="F:DNA ligase (ATP) activity"/>
    <property type="evidence" value="ECO:0007669"/>
    <property type="project" value="UniProtKB-EC"/>
</dbReference>
<evidence type="ECO:0000256" key="16">
    <source>
        <dbReference type="ARBA" id="ARBA00023242"/>
    </source>
</evidence>
<evidence type="ECO:0000256" key="4">
    <source>
        <dbReference type="ARBA" id="ARBA00022598"/>
    </source>
</evidence>
<feature type="compositionally biased region" description="Basic and acidic residues" evidence="21">
    <location>
        <begin position="788"/>
        <end position="797"/>
    </location>
</feature>
<keyword evidence="6" id="KW-0235">DNA replication</keyword>
<dbReference type="AlphaFoldDB" id="A0AAF3J6E8"/>
<proteinExistence type="inferred from homology"/>
<dbReference type="InterPro" id="IPR016059">
    <property type="entry name" value="DNA_ligase_ATP-dep_CS"/>
</dbReference>
<dbReference type="InterPro" id="IPR012340">
    <property type="entry name" value="NA-bd_OB-fold"/>
</dbReference>
<reference evidence="25" key="1">
    <citation type="submission" date="2024-02" db="UniProtKB">
        <authorList>
            <consortium name="WormBaseParasite"/>
        </authorList>
    </citation>
    <scope>IDENTIFICATION</scope>
</reference>
<dbReference type="InterPro" id="IPR050191">
    <property type="entry name" value="ATP-dep_DNA_ligase"/>
</dbReference>
<dbReference type="CDD" id="cd07902">
    <property type="entry name" value="Adenylation_DNA_ligase_III"/>
    <property type="match status" value="1"/>
</dbReference>
<keyword evidence="8 19" id="KW-0547">Nucleotide-binding</keyword>
<dbReference type="FunFam" id="3.30.470.30:FF:000003">
    <property type="entry name" value="DNA ligase"/>
    <property type="match status" value="1"/>
</dbReference>
<accession>A0AAF3J6E8</accession>
<evidence type="ECO:0000259" key="23">
    <source>
        <dbReference type="PROSITE" id="PS50160"/>
    </source>
</evidence>
<dbReference type="Proteomes" id="UP000887575">
    <property type="component" value="Unassembled WGS sequence"/>
</dbReference>
<organism evidence="24 25">
    <name type="scientific">Mesorhabditis belari</name>
    <dbReference type="NCBI Taxonomy" id="2138241"/>
    <lineage>
        <taxon>Eukaryota</taxon>
        <taxon>Metazoa</taxon>
        <taxon>Ecdysozoa</taxon>
        <taxon>Nematoda</taxon>
        <taxon>Chromadorea</taxon>
        <taxon>Rhabditida</taxon>
        <taxon>Rhabditina</taxon>
        <taxon>Rhabditomorpha</taxon>
        <taxon>Rhabditoidea</taxon>
        <taxon>Rhabditidae</taxon>
        <taxon>Mesorhabditinae</taxon>
        <taxon>Mesorhabditis</taxon>
    </lineage>
</organism>
<evidence type="ECO:0000256" key="6">
    <source>
        <dbReference type="ARBA" id="ARBA00022705"/>
    </source>
</evidence>
<evidence type="ECO:0000256" key="13">
    <source>
        <dbReference type="ARBA" id="ARBA00022842"/>
    </source>
</evidence>
<dbReference type="Gene3D" id="2.40.50.140">
    <property type="entry name" value="Nucleic acid-binding proteins"/>
    <property type="match status" value="1"/>
</dbReference>
<evidence type="ECO:0000256" key="8">
    <source>
        <dbReference type="ARBA" id="ARBA00022741"/>
    </source>
</evidence>
<evidence type="ECO:0000259" key="22">
    <source>
        <dbReference type="PROSITE" id="PS50064"/>
    </source>
</evidence>
<feature type="compositionally biased region" description="Basic and acidic residues" evidence="21">
    <location>
        <begin position="727"/>
        <end position="736"/>
    </location>
</feature>
<comment type="similarity">
    <text evidence="3 20">Belongs to the ATP-dependent DNA ligase family.</text>
</comment>
<evidence type="ECO:0000256" key="2">
    <source>
        <dbReference type="ARBA" id="ARBA00004123"/>
    </source>
</evidence>
<dbReference type="PROSITE" id="PS00697">
    <property type="entry name" value="DNA_LIGASE_A1"/>
    <property type="match status" value="1"/>
</dbReference>
<comment type="catalytic activity">
    <reaction evidence="18 19">
        <text>ATP + (deoxyribonucleotide)n-3'-hydroxyl + 5'-phospho-(deoxyribonucleotide)m = (deoxyribonucleotide)n+m + AMP + diphosphate.</text>
        <dbReference type="EC" id="6.5.1.1"/>
    </reaction>
</comment>
<dbReference type="GO" id="GO:0071897">
    <property type="term" value="P:DNA biosynthetic process"/>
    <property type="evidence" value="ECO:0007669"/>
    <property type="project" value="InterPro"/>
</dbReference>
<dbReference type="Pfam" id="PF01068">
    <property type="entry name" value="DNA_ligase_A_M"/>
    <property type="match status" value="1"/>
</dbReference>
<evidence type="ECO:0000256" key="15">
    <source>
        <dbReference type="ARBA" id="ARBA00023204"/>
    </source>
</evidence>
<dbReference type="InterPro" id="IPR001510">
    <property type="entry name" value="Znf_PARP"/>
</dbReference>
<keyword evidence="11" id="KW-0862">Zinc</keyword>
<dbReference type="GO" id="GO:0070421">
    <property type="term" value="C:DNA ligase III-XRCC1 complex"/>
    <property type="evidence" value="ECO:0007669"/>
    <property type="project" value="TreeGrafter"/>
</dbReference>
<dbReference type="Gene3D" id="3.30.470.30">
    <property type="entry name" value="DNA ligase/mRNA capping enzyme"/>
    <property type="match status" value="1"/>
</dbReference>
<dbReference type="CDD" id="cd07967">
    <property type="entry name" value="OBF_DNA_ligase_III"/>
    <property type="match status" value="1"/>
</dbReference>
<dbReference type="Pfam" id="PF10283">
    <property type="entry name" value="zf-CCHH"/>
    <property type="match status" value="1"/>
</dbReference>
<keyword evidence="14 19" id="KW-0233">DNA recombination</keyword>
<keyword evidence="13" id="KW-0460">Magnesium</keyword>
<evidence type="ECO:0000256" key="14">
    <source>
        <dbReference type="ARBA" id="ARBA00023172"/>
    </source>
</evidence>
<evidence type="ECO:0000256" key="17">
    <source>
        <dbReference type="ARBA" id="ARBA00023306"/>
    </source>
</evidence>
<dbReference type="WBParaSite" id="MBELARI_LOCUS19094">
    <property type="protein sequence ID" value="MBELARI_LOCUS19094"/>
    <property type="gene ID" value="MBELARI_LOCUS19094"/>
</dbReference>
<evidence type="ECO:0000256" key="9">
    <source>
        <dbReference type="ARBA" id="ARBA00022763"/>
    </source>
</evidence>
<evidence type="ECO:0000256" key="1">
    <source>
        <dbReference type="ARBA" id="ARBA00001946"/>
    </source>
</evidence>
<dbReference type="SUPFAM" id="SSF57716">
    <property type="entry name" value="Glucocorticoid receptor-like (DNA-binding domain)"/>
    <property type="match status" value="1"/>
</dbReference>
<dbReference type="Gene3D" id="1.10.3260.10">
    <property type="entry name" value="DNA ligase, ATP-dependent, N-terminal domain"/>
    <property type="match status" value="1"/>
</dbReference>
<dbReference type="InterPro" id="IPR036599">
    <property type="entry name" value="DNA_ligase_N_sf"/>
</dbReference>
<protein>
    <recommendedName>
        <fullName evidence="19">DNA ligase</fullName>
        <ecNumber evidence="19">6.5.1.1</ecNumber>
    </recommendedName>
</protein>
<evidence type="ECO:0000256" key="18">
    <source>
        <dbReference type="ARBA" id="ARBA00034003"/>
    </source>
</evidence>
<dbReference type="InterPro" id="IPR019406">
    <property type="entry name" value="APLF_PBZ"/>
</dbReference>
<dbReference type="GO" id="GO:0006273">
    <property type="term" value="P:lagging strand elongation"/>
    <property type="evidence" value="ECO:0007669"/>
    <property type="project" value="TreeGrafter"/>
</dbReference>
<dbReference type="GO" id="GO:0008270">
    <property type="term" value="F:zinc ion binding"/>
    <property type="evidence" value="ECO:0007669"/>
    <property type="project" value="UniProtKB-KW"/>
</dbReference>
<dbReference type="Pfam" id="PF00645">
    <property type="entry name" value="zf-PARP"/>
    <property type="match status" value="1"/>
</dbReference>
<evidence type="ECO:0000256" key="5">
    <source>
        <dbReference type="ARBA" id="ARBA00022618"/>
    </source>
</evidence>
<sequence>MSTRYSCDYAVRAAGCKKCKLQLPKGELRLAKVTPNPFVQNAEGPPPDMKSYFHPICLFDTFMKARATTKVIEEPGDLEGWIDMTDEDKVKVTELIDDLVKTREKKGGGVQRTLTPIVKKAVKKEEDSEQQSSAKAAAFFSKREPLKAVKKEEPETEESKANQESKFNLFTKLCKLCELIADVNKHLDKADCIFGVPPAKLTDEYNKNGDISQTIKEAAENFKFSVEKSDWSIQKIDRWLDKLAQKTHDEDQLEHLRFATKRLSPRELQYLLRLIKKDMRFNAGAKVIFDGFHPNAYEAFQSCRDLADIVKRVETGAISGEKSSLAVNITLGTPILPMLAEACKSVEFAMKRCSNGMLAEIKYDGERVQIHKKGDKFDFFSRSLKPVVKHKVALVDKYIVKAFPDAKDLILDAEILMVDTATGKPLPFGTLGIHKKEKFSNAVPCLFVFDCLLYDDVPVKDKPLSERKKFLEDTLKEVPNHVMHSNYQVIKHGENHKLKTMILKAIDEGLEGLVLKDLNGVYEPGKRHWLKVKKDYLEDGGMADTADLIVLGAYYGTGNKGGKMSVFLMGVYDEDTETYRTVCKMGNGHTDEVLDRLNKELKPKMRAIKRDVEKLPKWLRCSSQLCPDFVMMDPKQAPVWEITGAEFSRSTNHTADGISIRFPRVTKIRDDKDVETATCLRELKILFENSKEKSDVDKDEDDSLPIYSKDKLALGQAMHDSEGEDDDTKHLLKQENEQNVAVENTSPKAQPKEEKARRGKEPYDKKDEQKDLPACKWGSLCSRKNPQHLKEFAHPKK</sequence>
<dbReference type="PANTHER" id="PTHR45674:SF9">
    <property type="entry name" value="DNA LIGASE 3"/>
    <property type="match status" value="1"/>
</dbReference>
<dbReference type="InterPro" id="IPR012309">
    <property type="entry name" value="DNA_ligase_ATP-dep_C"/>
</dbReference>
<feature type="compositionally biased region" description="Basic and acidic residues" evidence="21">
    <location>
        <begin position="750"/>
        <end position="773"/>
    </location>
</feature>
<dbReference type="GO" id="GO:0006302">
    <property type="term" value="P:double-strand break repair"/>
    <property type="evidence" value="ECO:0007669"/>
    <property type="project" value="TreeGrafter"/>
</dbReference>
<comment type="subcellular location">
    <subcellularLocation>
        <location evidence="2">Nucleus</location>
    </subcellularLocation>
</comment>
<evidence type="ECO:0000256" key="3">
    <source>
        <dbReference type="ARBA" id="ARBA00007572"/>
    </source>
</evidence>
<evidence type="ECO:0000256" key="20">
    <source>
        <dbReference type="RuleBase" id="RU004196"/>
    </source>
</evidence>